<feature type="region of interest" description="Disordered" evidence="1">
    <location>
        <begin position="342"/>
        <end position="370"/>
    </location>
</feature>
<organism evidence="5 6">
    <name type="scientific">Venturia inaequalis</name>
    <name type="common">Apple scab fungus</name>
    <dbReference type="NCBI Taxonomy" id="5025"/>
    <lineage>
        <taxon>Eukaryota</taxon>
        <taxon>Fungi</taxon>
        <taxon>Dikarya</taxon>
        <taxon>Ascomycota</taxon>
        <taxon>Pezizomycotina</taxon>
        <taxon>Dothideomycetes</taxon>
        <taxon>Pleosporomycetidae</taxon>
        <taxon>Venturiales</taxon>
        <taxon>Venturiaceae</taxon>
        <taxon>Venturia</taxon>
    </lineage>
</organism>
<feature type="signal peptide" evidence="2">
    <location>
        <begin position="1"/>
        <end position="16"/>
    </location>
</feature>
<feature type="compositionally biased region" description="Acidic residues" evidence="1">
    <location>
        <begin position="349"/>
        <end position="362"/>
    </location>
</feature>
<dbReference type="SUPFAM" id="SSF52096">
    <property type="entry name" value="ClpP/crotonase"/>
    <property type="match status" value="1"/>
</dbReference>
<dbReference type="InterPro" id="IPR005151">
    <property type="entry name" value="Tail-specific_protease"/>
</dbReference>
<evidence type="ECO:0000313" key="5">
    <source>
        <dbReference type="EMBL" id="KAE9969732.1"/>
    </source>
</evidence>
<dbReference type="Pfam" id="PF23658">
    <property type="entry name" value="PDZ_CPAF_rel"/>
    <property type="match status" value="1"/>
</dbReference>
<feature type="domain" description="Tail specific protease" evidence="3">
    <location>
        <begin position="403"/>
        <end position="616"/>
    </location>
</feature>
<dbReference type="EMBL" id="WNWQ01000357">
    <property type="protein sequence ID" value="KAE9969732.1"/>
    <property type="molecule type" value="Genomic_DNA"/>
</dbReference>
<evidence type="ECO:0000256" key="1">
    <source>
        <dbReference type="SAM" id="MobiDB-lite"/>
    </source>
</evidence>
<dbReference type="InterPro" id="IPR052766">
    <property type="entry name" value="S41A_metabolite_peptidase"/>
</dbReference>
<dbReference type="InterPro" id="IPR056186">
    <property type="entry name" value="PDZ_CPAF-rel"/>
</dbReference>
<proteinExistence type="predicted"/>
<dbReference type="AlphaFoldDB" id="A0A8H3YTS8"/>
<feature type="domain" description="CPAF-like PDZ" evidence="4">
    <location>
        <begin position="191"/>
        <end position="313"/>
    </location>
</feature>
<evidence type="ECO:0000313" key="6">
    <source>
        <dbReference type="Proteomes" id="UP000433883"/>
    </source>
</evidence>
<protein>
    <recommendedName>
        <fullName evidence="7">Tail specific protease domain-containing protein</fullName>
    </recommendedName>
</protein>
<evidence type="ECO:0008006" key="7">
    <source>
        <dbReference type="Google" id="ProtNLM"/>
    </source>
</evidence>
<dbReference type="InterPro" id="IPR029045">
    <property type="entry name" value="ClpP/crotonase-like_dom_sf"/>
</dbReference>
<accession>A0A8H3YTS8</accession>
<evidence type="ECO:0000256" key="2">
    <source>
        <dbReference type="SAM" id="SignalP"/>
    </source>
</evidence>
<dbReference type="GO" id="GO:0006508">
    <property type="term" value="P:proteolysis"/>
    <property type="evidence" value="ECO:0007669"/>
    <property type="project" value="InterPro"/>
</dbReference>
<gene>
    <name evidence="5" type="ORF">BLS_005233</name>
</gene>
<feature type="compositionally biased region" description="Low complexity" evidence="1">
    <location>
        <begin position="736"/>
        <end position="754"/>
    </location>
</feature>
<sequence length="920" mass="98779">MHFASFFLILFASVLAIADDGTGLGAYILAGLGGPSISPSQTLSTVSPPSNPTACGDVINDKGRKTFVLRSKPINTTLTTRVLLDDIVTAKLAYQCLTSVPFNPAVATRFLEYYNVTLQFQSTLAYLKTPDSGYKQPKVDLIAGINKIQEYANTPGAFPNQYAFEATLQRLIYMAHDGHLALIAGILSAFNFGSPYALASVSKDGKELPKVYLWDDIIDSEEANHKWNASAITHIDGRDVIDYLTDFANLNSVGGIEPHADWNQLMNTPTTDILGFFSVFSGSATFFVNDTITFTLENNTVVGPIPWLAIYNNPGDTGPLTTGGDFYNFFVLGQYPASYDPDSATDSAADLDTDPVDPEEVSTGDPTWWGNPAYPDNPDIVQPDLSTSGGGFVTGYFLNASSIGVLSIPSFLEYGDAVGTFSDTVGEFIRRSKAAGLEKIVIDLQHNDGGAALLAHDTFKHFFPNLEPFGGSRMRAHPIANILGKTITKYWNGLKRTTHDYFALLADEWLSSVRINADTGRNFTSWEKFYGPHEAYGDTFTTTQRLNLSSTLFDAASLSGFVPFGYAYRTPAVSTPPYEAKNIVILTDGICSSTCAMFVEMMQHRANVSTVVVGGRPINGPMQTVGGSRGARVYSGQILNNNIALAQNIDNATESTLPDRSDTGMYITYSSINLRDQVRKNSDTPLQFSYEAAHCRIFWTFHTVNNYTNLWKHAAKATWTDHSLCVEGSRGFASEANDTTNASPSASSPKSTATGNTTQSAFDIPSIAILPGETPDPIPNKAGAIVPVKRKTSLAIGPLCTVDSAKGTDSCSTGTICKLIIDGCTTTKPSKPNKRFHCVPTCNPSPNTLPCPDGDEVGGKSCTPGKTVVQKGFSRKTGFCAPPGLVKGQPCASPAGGQDKDDQGVNLAGGALVRRVGGLR</sequence>
<dbReference type="Proteomes" id="UP000433883">
    <property type="component" value="Unassembled WGS sequence"/>
</dbReference>
<name>A0A8H3YTS8_VENIN</name>
<dbReference type="PANTHER" id="PTHR37049:SF5">
    <property type="entry name" value="TAIL SPECIFIC PROTEASE DOMAIN-CONTAINING PROTEIN"/>
    <property type="match status" value="1"/>
</dbReference>
<dbReference type="GO" id="GO:0008236">
    <property type="term" value="F:serine-type peptidase activity"/>
    <property type="evidence" value="ECO:0007669"/>
    <property type="project" value="InterPro"/>
</dbReference>
<feature type="region of interest" description="Disordered" evidence="1">
    <location>
        <begin position="735"/>
        <end position="758"/>
    </location>
</feature>
<dbReference type="Gene3D" id="3.90.226.10">
    <property type="entry name" value="2-enoyl-CoA Hydratase, Chain A, domain 1"/>
    <property type="match status" value="1"/>
</dbReference>
<dbReference type="PANTHER" id="PTHR37049">
    <property type="entry name" value="PEPTIDASE S41 FAMILY PROTEIN"/>
    <property type="match status" value="1"/>
</dbReference>
<comment type="caution">
    <text evidence="5">The sequence shown here is derived from an EMBL/GenBank/DDBJ whole genome shotgun (WGS) entry which is preliminary data.</text>
</comment>
<evidence type="ECO:0000259" key="3">
    <source>
        <dbReference type="Pfam" id="PF03572"/>
    </source>
</evidence>
<evidence type="ECO:0000259" key="4">
    <source>
        <dbReference type="Pfam" id="PF23658"/>
    </source>
</evidence>
<reference evidence="5 6" key="1">
    <citation type="submission" date="2019-11" db="EMBL/GenBank/DDBJ databases">
        <title>Venturia inaequalis Genome Resource.</title>
        <authorList>
            <person name="Lichtner F.J."/>
        </authorList>
    </citation>
    <scope>NUCLEOTIDE SEQUENCE [LARGE SCALE GENOMIC DNA]</scope>
    <source>
        <strain evidence="5">Bline_iso_100314</strain>
    </source>
</reference>
<feature type="chain" id="PRO_5034730277" description="Tail specific protease domain-containing protein" evidence="2">
    <location>
        <begin position="17"/>
        <end position="920"/>
    </location>
</feature>
<dbReference type="Pfam" id="PF03572">
    <property type="entry name" value="Peptidase_S41"/>
    <property type="match status" value="1"/>
</dbReference>
<keyword evidence="2" id="KW-0732">Signal</keyword>